<evidence type="ECO:0000313" key="12">
    <source>
        <dbReference type="Proteomes" id="UP000283522"/>
    </source>
</evidence>
<dbReference type="InterPro" id="IPR006153">
    <property type="entry name" value="Cation/H_exchanger_TM"/>
</dbReference>
<evidence type="ECO:0000256" key="3">
    <source>
        <dbReference type="ARBA" id="ARBA00022449"/>
    </source>
</evidence>
<proteinExistence type="predicted"/>
<reference evidence="11 12" key="1">
    <citation type="submission" date="2018-09" db="EMBL/GenBank/DDBJ databases">
        <authorList>
            <person name="Wang X."/>
            <person name="Du Z."/>
        </authorList>
    </citation>
    <scope>NUCLEOTIDE SEQUENCE [LARGE SCALE GENOMIC DNA]</scope>
    <source>
        <strain evidence="11 12">N3</strain>
    </source>
</reference>
<evidence type="ECO:0000256" key="7">
    <source>
        <dbReference type="ARBA" id="ARBA00023065"/>
    </source>
</evidence>
<dbReference type="OrthoDB" id="9810860at2"/>
<feature type="transmembrane region" description="Helical" evidence="9">
    <location>
        <begin position="119"/>
        <end position="141"/>
    </location>
</feature>
<evidence type="ECO:0000256" key="2">
    <source>
        <dbReference type="ARBA" id="ARBA00022448"/>
    </source>
</evidence>
<name>A0A418PNN4_9BACT</name>
<dbReference type="GO" id="GO:0015297">
    <property type="term" value="F:antiporter activity"/>
    <property type="evidence" value="ECO:0007669"/>
    <property type="project" value="UniProtKB-KW"/>
</dbReference>
<feature type="transmembrane region" description="Helical" evidence="9">
    <location>
        <begin position="65"/>
        <end position="81"/>
    </location>
</feature>
<evidence type="ECO:0000256" key="5">
    <source>
        <dbReference type="ARBA" id="ARBA00022692"/>
    </source>
</evidence>
<dbReference type="PANTHER" id="PTHR32507">
    <property type="entry name" value="NA(+)/H(+) ANTIPORTER 1"/>
    <property type="match status" value="1"/>
</dbReference>
<dbReference type="AlphaFoldDB" id="A0A418PNN4"/>
<accession>A0A418PNN4</accession>
<dbReference type="Gene3D" id="1.20.1530.20">
    <property type="match status" value="1"/>
</dbReference>
<dbReference type="EMBL" id="QXML01000008">
    <property type="protein sequence ID" value="RIW13625.1"/>
    <property type="molecule type" value="Genomic_DNA"/>
</dbReference>
<evidence type="ECO:0000256" key="6">
    <source>
        <dbReference type="ARBA" id="ARBA00022989"/>
    </source>
</evidence>
<organism evidence="11 12">
    <name type="scientific">Algoriphagus lacus</name>
    <dbReference type="NCBI Taxonomy" id="2056311"/>
    <lineage>
        <taxon>Bacteria</taxon>
        <taxon>Pseudomonadati</taxon>
        <taxon>Bacteroidota</taxon>
        <taxon>Cytophagia</taxon>
        <taxon>Cytophagales</taxon>
        <taxon>Cyclobacteriaceae</taxon>
        <taxon>Algoriphagus</taxon>
    </lineage>
</organism>
<sequence length="399" mass="43433">MHEQPIIVFMALLILGYGFFSKKAENSIITAPMVFLVIGLLVSFFDLELLEEGPKAGFVKPLMEFTLLLVLFIDGSTIDLKSLTKDKGLPIRLLGIGLPLTMVLGALIAIPLFPDVKPLILILMAFILSPTDAALGQAVVTGEQVPRRIRQTINVESGLNDGIGLPPILVCIALLSGSAGEGFDSNYWMGFVAKQFIYGPLIGGLIGWLGGKLVEMAFKKGMITTVYQMLASVAIAVLAFSGAEFFGGNGFIAAYVAGMLLGTKTELLRERMKEFGEAGSQIMILFIFLLVGMILVPLSYKLWDWRALVYAILSLTVIRMVPVAISLIRSGLDQKTIWFIGWFGPRGIASVLYMLMAIIQLGVEGYEQMVSIITLTVLLSIFLHGISAVPLSGIFKRKY</sequence>
<feature type="transmembrane region" description="Helical" evidence="9">
    <location>
        <begin position="28"/>
        <end position="45"/>
    </location>
</feature>
<keyword evidence="3" id="KW-0050">Antiport</keyword>
<keyword evidence="7" id="KW-0406">Ion transport</keyword>
<dbReference type="InterPro" id="IPR038770">
    <property type="entry name" value="Na+/solute_symporter_sf"/>
</dbReference>
<evidence type="ECO:0000256" key="8">
    <source>
        <dbReference type="ARBA" id="ARBA00023136"/>
    </source>
</evidence>
<feature type="transmembrane region" description="Helical" evidence="9">
    <location>
        <begin position="6"/>
        <end position="21"/>
    </location>
</feature>
<keyword evidence="2" id="KW-0813">Transport</keyword>
<comment type="subcellular location">
    <subcellularLocation>
        <location evidence="1">Cell membrane</location>
        <topology evidence="1">Multi-pass membrane protein</topology>
    </subcellularLocation>
</comment>
<dbReference type="Proteomes" id="UP000283522">
    <property type="component" value="Unassembled WGS sequence"/>
</dbReference>
<gene>
    <name evidence="11" type="ORF">D0X99_15385</name>
</gene>
<feature type="transmembrane region" description="Helical" evidence="9">
    <location>
        <begin position="282"/>
        <end position="302"/>
    </location>
</feature>
<feature type="transmembrane region" description="Helical" evidence="9">
    <location>
        <begin position="308"/>
        <end position="328"/>
    </location>
</feature>
<feature type="domain" description="Cation/H+ exchanger transmembrane" evidence="10">
    <location>
        <begin position="12"/>
        <end position="391"/>
    </location>
</feature>
<keyword evidence="4" id="KW-1003">Cell membrane</keyword>
<evidence type="ECO:0000256" key="9">
    <source>
        <dbReference type="SAM" id="Phobius"/>
    </source>
</evidence>
<feature type="transmembrane region" description="Helical" evidence="9">
    <location>
        <begin position="186"/>
        <end position="209"/>
    </location>
</feature>
<evidence type="ECO:0000256" key="4">
    <source>
        <dbReference type="ARBA" id="ARBA00022475"/>
    </source>
</evidence>
<protein>
    <submittedName>
        <fullName evidence="11">Sodium:proton antiporter</fullName>
    </submittedName>
</protein>
<feature type="transmembrane region" description="Helical" evidence="9">
    <location>
        <begin position="340"/>
        <end position="363"/>
    </location>
</feature>
<dbReference type="Pfam" id="PF00999">
    <property type="entry name" value="Na_H_Exchanger"/>
    <property type="match status" value="1"/>
</dbReference>
<evidence type="ECO:0000259" key="10">
    <source>
        <dbReference type="Pfam" id="PF00999"/>
    </source>
</evidence>
<keyword evidence="5 9" id="KW-0812">Transmembrane</keyword>
<dbReference type="RefSeq" id="WP_119478739.1">
    <property type="nucleotide sequence ID" value="NZ_QXML01000008.1"/>
</dbReference>
<dbReference type="GO" id="GO:0005886">
    <property type="term" value="C:plasma membrane"/>
    <property type="evidence" value="ECO:0007669"/>
    <property type="project" value="UniProtKB-SubCell"/>
</dbReference>
<evidence type="ECO:0000256" key="1">
    <source>
        <dbReference type="ARBA" id="ARBA00004651"/>
    </source>
</evidence>
<keyword evidence="8 9" id="KW-0472">Membrane</keyword>
<evidence type="ECO:0000313" key="11">
    <source>
        <dbReference type="EMBL" id="RIW13625.1"/>
    </source>
</evidence>
<comment type="caution">
    <text evidence="11">The sequence shown here is derived from an EMBL/GenBank/DDBJ whole genome shotgun (WGS) entry which is preliminary data.</text>
</comment>
<dbReference type="PANTHER" id="PTHR32507:SF8">
    <property type="entry name" value="CNH1P"/>
    <property type="match status" value="1"/>
</dbReference>
<feature type="transmembrane region" description="Helical" evidence="9">
    <location>
        <begin position="93"/>
        <end position="113"/>
    </location>
</feature>
<dbReference type="GO" id="GO:1902600">
    <property type="term" value="P:proton transmembrane transport"/>
    <property type="evidence" value="ECO:0007669"/>
    <property type="project" value="InterPro"/>
</dbReference>
<keyword evidence="12" id="KW-1185">Reference proteome</keyword>
<keyword evidence="6 9" id="KW-1133">Transmembrane helix</keyword>
<feature type="transmembrane region" description="Helical" evidence="9">
    <location>
        <begin position="369"/>
        <end position="395"/>
    </location>
</feature>